<dbReference type="PANTHER" id="PTHR33570:SF2">
    <property type="entry name" value="CARBOXYMUCONOLACTONE DECARBOXYLASE-LIKE DOMAIN-CONTAINING PROTEIN"/>
    <property type="match status" value="1"/>
</dbReference>
<evidence type="ECO:0000313" key="4">
    <source>
        <dbReference type="Proteomes" id="UP000030651"/>
    </source>
</evidence>
<accession>W3X481</accession>
<dbReference type="STRING" id="1229662.W3X481"/>
<dbReference type="PANTHER" id="PTHR33570">
    <property type="entry name" value="4-CARBOXYMUCONOLACTONE DECARBOXYLASE FAMILY PROTEIN"/>
    <property type="match status" value="1"/>
</dbReference>
<dbReference type="Proteomes" id="UP000030651">
    <property type="component" value="Unassembled WGS sequence"/>
</dbReference>
<evidence type="ECO:0000256" key="1">
    <source>
        <dbReference type="SAM" id="MobiDB-lite"/>
    </source>
</evidence>
<reference evidence="4" key="1">
    <citation type="journal article" date="2015" name="BMC Genomics">
        <title>Genomic and transcriptomic analysis of the endophytic fungus Pestalotiopsis fici reveals its lifestyle and high potential for synthesis of natural products.</title>
        <authorList>
            <person name="Wang X."/>
            <person name="Zhang X."/>
            <person name="Liu L."/>
            <person name="Xiang M."/>
            <person name="Wang W."/>
            <person name="Sun X."/>
            <person name="Che Y."/>
            <person name="Guo L."/>
            <person name="Liu G."/>
            <person name="Guo L."/>
            <person name="Wang C."/>
            <person name="Yin W.B."/>
            <person name="Stadler M."/>
            <person name="Zhang X."/>
            <person name="Liu X."/>
        </authorList>
    </citation>
    <scope>NUCLEOTIDE SEQUENCE [LARGE SCALE GENOMIC DNA]</scope>
    <source>
        <strain evidence="4">W106-1 / CGMCC3.15140</strain>
    </source>
</reference>
<dbReference type="InterPro" id="IPR029032">
    <property type="entry name" value="AhpD-like"/>
</dbReference>
<protein>
    <recommendedName>
        <fullName evidence="2">Carboxymuconolactone decarboxylase-like domain-containing protein</fullName>
    </recommendedName>
</protein>
<sequence>MSTSNQSRQTAREALFNEGLQIRKQVTGAQHVQRSWDNVSDFSRPMQELATEAGWGLIWGRDGLDRRTRSLLNLAMLSALGKSNELGVHVRGALNNGCTEKEIQETLLQASIYAGLPVGLEAFRVAQKVVDEERAKPSEKGETAELKDTGIAS</sequence>
<evidence type="ECO:0000259" key="2">
    <source>
        <dbReference type="Pfam" id="PF02627"/>
    </source>
</evidence>
<dbReference type="Gene3D" id="1.20.1290.10">
    <property type="entry name" value="AhpD-like"/>
    <property type="match status" value="1"/>
</dbReference>
<gene>
    <name evidence="3" type="ORF">PFICI_08394</name>
</gene>
<dbReference type="OMA" id="FTEEFQD"/>
<keyword evidence="4" id="KW-1185">Reference proteome</keyword>
<dbReference type="AlphaFoldDB" id="W3X481"/>
<dbReference type="OrthoDB" id="104509at2759"/>
<dbReference type="InterPro" id="IPR052512">
    <property type="entry name" value="4CMD/NDH-1_regulator"/>
</dbReference>
<proteinExistence type="predicted"/>
<dbReference type="HOGENOM" id="CLU_070025_3_1_1"/>
<dbReference type="SUPFAM" id="SSF69118">
    <property type="entry name" value="AhpD-like"/>
    <property type="match status" value="1"/>
</dbReference>
<feature type="region of interest" description="Disordered" evidence="1">
    <location>
        <begin position="131"/>
        <end position="153"/>
    </location>
</feature>
<dbReference type="eggNOG" id="ENOG502S5XJ">
    <property type="taxonomic scope" value="Eukaryota"/>
</dbReference>
<dbReference type="GO" id="GO:0051920">
    <property type="term" value="F:peroxiredoxin activity"/>
    <property type="evidence" value="ECO:0007669"/>
    <property type="project" value="InterPro"/>
</dbReference>
<dbReference type="Pfam" id="PF02627">
    <property type="entry name" value="CMD"/>
    <property type="match status" value="1"/>
</dbReference>
<dbReference type="EMBL" id="KI912113">
    <property type="protein sequence ID" value="ETS80865.1"/>
    <property type="molecule type" value="Genomic_DNA"/>
</dbReference>
<dbReference type="RefSeq" id="XP_007835166.1">
    <property type="nucleotide sequence ID" value="XM_007836975.1"/>
</dbReference>
<dbReference type="InterPro" id="IPR003779">
    <property type="entry name" value="CMD-like"/>
</dbReference>
<dbReference type="KEGG" id="pfy:PFICI_08394"/>
<organism evidence="3 4">
    <name type="scientific">Pestalotiopsis fici (strain W106-1 / CGMCC3.15140)</name>
    <dbReference type="NCBI Taxonomy" id="1229662"/>
    <lineage>
        <taxon>Eukaryota</taxon>
        <taxon>Fungi</taxon>
        <taxon>Dikarya</taxon>
        <taxon>Ascomycota</taxon>
        <taxon>Pezizomycotina</taxon>
        <taxon>Sordariomycetes</taxon>
        <taxon>Xylariomycetidae</taxon>
        <taxon>Amphisphaeriales</taxon>
        <taxon>Sporocadaceae</taxon>
        <taxon>Pestalotiopsis</taxon>
    </lineage>
</organism>
<feature type="domain" description="Carboxymuconolactone decarboxylase-like" evidence="2">
    <location>
        <begin position="46"/>
        <end position="127"/>
    </location>
</feature>
<evidence type="ECO:0000313" key="3">
    <source>
        <dbReference type="EMBL" id="ETS80865.1"/>
    </source>
</evidence>
<dbReference type="GeneID" id="19273407"/>
<dbReference type="InParanoid" id="W3X481"/>
<name>W3X481_PESFW</name>